<evidence type="ECO:0000313" key="4">
    <source>
        <dbReference type="Proteomes" id="UP000576082"/>
    </source>
</evidence>
<evidence type="ECO:0000256" key="2">
    <source>
        <dbReference type="SAM" id="SignalP"/>
    </source>
</evidence>
<dbReference type="SUPFAM" id="SSF89392">
    <property type="entry name" value="Prokaryotic lipoproteins and lipoprotein localization factors"/>
    <property type="match status" value="1"/>
</dbReference>
<dbReference type="Gene3D" id="2.50.20.10">
    <property type="entry name" value="Lipoprotein localisation LolA/LolB/LppX"/>
    <property type="match status" value="1"/>
</dbReference>
<comment type="caution">
    <text evidence="3">The sequence shown here is derived from an EMBL/GenBank/DDBJ whole genome shotgun (WGS) entry which is preliminary data.</text>
</comment>
<evidence type="ECO:0000256" key="1">
    <source>
        <dbReference type="ARBA" id="ARBA00022729"/>
    </source>
</evidence>
<dbReference type="AlphaFoldDB" id="A0A7X9RS21"/>
<keyword evidence="3" id="KW-0449">Lipoprotein</keyword>
<dbReference type="RefSeq" id="WP_169654262.1">
    <property type="nucleotide sequence ID" value="NZ_JABANE010000002.1"/>
</dbReference>
<organism evidence="3 4">
    <name type="scientific">Flammeovirga aprica JL-4</name>
    <dbReference type="NCBI Taxonomy" id="694437"/>
    <lineage>
        <taxon>Bacteria</taxon>
        <taxon>Pseudomonadati</taxon>
        <taxon>Bacteroidota</taxon>
        <taxon>Cytophagia</taxon>
        <taxon>Cytophagales</taxon>
        <taxon>Flammeovirgaceae</taxon>
        <taxon>Flammeovirga</taxon>
    </lineage>
</organism>
<dbReference type="Pfam" id="PF03548">
    <property type="entry name" value="LolA"/>
    <property type="match status" value="1"/>
</dbReference>
<dbReference type="CDD" id="cd16325">
    <property type="entry name" value="LolA"/>
    <property type="match status" value="1"/>
</dbReference>
<feature type="signal peptide" evidence="2">
    <location>
        <begin position="1"/>
        <end position="20"/>
    </location>
</feature>
<feature type="chain" id="PRO_5031096347" evidence="2">
    <location>
        <begin position="21"/>
        <end position="210"/>
    </location>
</feature>
<dbReference type="InterPro" id="IPR004564">
    <property type="entry name" value="OM_lipoprot_carrier_LolA-like"/>
</dbReference>
<dbReference type="PANTHER" id="PTHR35869:SF1">
    <property type="entry name" value="OUTER-MEMBRANE LIPOPROTEIN CARRIER PROTEIN"/>
    <property type="match status" value="1"/>
</dbReference>
<dbReference type="Proteomes" id="UP000576082">
    <property type="component" value="Unassembled WGS sequence"/>
</dbReference>
<evidence type="ECO:0000313" key="3">
    <source>
        <dbReference type="EMBL" id="NME66511.1"/>
    </source>
</evidence>
<protein>
    <submittedName>
        <fullName evidence="3">Outer membrane lipoprotein carrier protein LolA</fullName>
    </submittedName>
</protein>
<proteinExistence type="predicted"/>
<dbReference type="EMBL" id="JABANE010000002">
    <property type="protein sequence ID" value="NME66511.1"/>
    <property type="molecule type" value="Genomic_DNA"/>
</dbReference>
<dbReference type="PANTHER" id="PTHR35869">
    <property type="entry name" value="OUTER-MEMBRANE LIPOPROTEIN CARRIER PROTEIN"/>
    <property type="match status" value="1"/>
</dbReference>
<reference evidence="3 4" key="1">
    <citation type="submission" date="2020-04" db="EMBL/GenBank/DDBJ databases">
        <title>Flammeovirga sp. SR4, a novel species isolated from seawater.</title>
        <authorList>
            <person name="Wang X."/>
        </authorList>
    </citation>
    <scope>NUCLEOTIDE SEQUENCE [LARGE SCALE GENOMIC DNA]</scope>
    <source>
        <strain evidence="3 4">ATCC 23126</strain>
    </source>
</reference>
<keyword evidence="1 2" id="KW-0732">Signal</keyword>
<gene>
    <name evidence="3" type="ORF">HHU12_00920</name>
</gene>
<dbReference type="InterPro" id="IPR029046">
    <property type="entry name" value="LolA/LolB/LppX"/>
</dbReference>
<sequence>MKLKYYIGFTFLLIQSVCWAQQYEPIENTDQAIMDLKENAKTIQSISSDFVQTKHLSLMNQDLISKGAFLYKSPNRLRWEYLSPITYAIIINGDIISMIDEEKTNTFDASSNPIFSVVNKMMLNMVNGNIGDDENFEVKYFKGDNTVKMQLKPKDSNWSQYMAELHLYISLKDYSVFKVVIKEQGEDYTQFDFVDHKYNETISDDNFVEK</sequence>
<keyword evidence="4" id="KW-1185">Reference proteome</keyword>
<name>A0A7X9RS21_9BACT</name>
<accession>A0A7X9RS21</accession>